<evidence type="ECO:0000313" key="2">
    <source>
        <dbReference type="EMBL" id="QLF70321.1"/>
    </source>
</evidence>
<evidence type="ECO:0000256" key="1">
    <source>
        <dbReference type="SAM" id="MobiDB-lite"/>
    </source>
</evidence>
<organism evidence="2 3">
    <name type="scientific">Peteryoungia desertarenae</name>
    <dbReference type="NCBI Taxonomy" id="1813451"/>
    <lineage>
        <taxon>Bacteria</taxon>
        <taxon>Pseudomonadati</taxon>
        <taxon>Pseudomonadota</taxon>
        <taxon>Alphaproteobacteria</taxon>
        <taxon>Hyphomicrobiales</taxon>
        <taxon>Rhizobiaceae</taxon>
        <taxon>Peteryoungia</taxon>
    </lineage>
</organism>
<dbReference type="EMBL" id="CP058350">
    <property type="protein sequence ID" value="QLF70321.1"/>
    <property type="molecule type" value="Genomic_DNA"/>
</dbReference>
<keyword evidence="3" id="KW-1185">Reference proteome</keyword>
<gene>
    <name evidence="2" type="ORF">FE840_012675</name>
</gene>
<feature type="region of interest" description="Disordered" evidence="1">
    <location>
        <begin position="202"/>
        <end position="262"/>
    </location>
</feature>
<protein>
    <recommendedName>
        <fullName evidence="4">Lipoprotein</fullName>
    </recommendedName>
</protein>
<dbReference type="PROSITE" id="PS51257">
    <property type="entry name" value="PROKAR_LIPOPROTEIN"/>
    <property type="match status" value="1"/>
</dbReference>
<evidence type="ECO:0000313" key="3">
    <source>
        <dbReference type="Proteomes" id="UP000308530"/>
    </source>
</evidence>
<sequence>MAHQSGRTFSISTSAVGVTVACLALSACQTKIDEAFNINQVATAAPSTTVTGKDSTGYVDPMVVSASQADTAEIAGESSAVTAFAQQDPNLTAEVSQDGGSGPANLRELTMQPTAVNAQTNSIFSIAAAPAAVSVETGTNGASIVPADMPSRRIQAAQKSLFSAPPHIQPAGLTETVEPAPRQAVASAGNTGELPLYERDARAKPQRLSETPSASPLPVVDPAEPLPATELARVTETAAAPKRRWLPSLPNILRGGKGNPQR</sequence>
<dbReference type="RefSeq" id="WP_138288771.1">
    <property type="nucleotide sequence ID" value="NZ_CP058350.1"/>
</dbReference>
<dbReference type="Proteomes" id="UP000308530">
    <property type="component" value="Chromosome"/>
</dbReference>
<reference evidence="2 3" key="1">
    <citation type="submission" date="2020-06" db="EMBL/GenBank/DDBJ databases">
        <title>Genome sequence of Rhizobium sp strain ADMK78.</title>
        <authorList>
            <person name="Rahi P."/>
        </authorList>
    </citation>
    <scope>NUCLEOTIDE SEQUENCE [LARGE SCALE GENOMIC DNA]</scope>
    <source>
        <strain evidence="2 3">ADMK78</strain>
    </source>
</reference>
<proteinExistence type="predicted"/>
<evidence type="ECO:0008006" key="4">
    <source>
        <dbReference type="Google" id="ProtNLM"/>
    </source>
</evidence>
<accession>A0ABX6QPU7</accession>
<name>A0ABX6QPU7_9HYPH</name>